<gene>
    <name evidence="3" type="ORF">M23134_00155</name>
</gene>
<dbReference type="AlphaFoldDB" id="A1ZL35"/>
<dbReference type="PANTHER" id="PTHR48081:SF33">
    <property type="entry name" value="KYNURENINE FORMAMIDASE"/>
    <property type="match status" value="1"/>
</dbReference>
<dbReference type="GO" id="GO:0016787">
    <property type="term" value="F:hydrolase activity"/>
    <property type="evidence" value="ECO:0007669"/>
    <property type="project" value="UniProtKB-KW"/>
</dbReference>
<evidence type="ECO:0000313" key="3">
    <source>
        <dbReference type="EMBL" id="EAY29001.1"/>
    </source>
</evidence>
<name>A1ZL35_MICM2</name>
<evidence type="ECO:0000313" key="4">
    <source>
        <dbReference type="Proteomes" id="UP000004095"/>
    </source>
</evidence>
<proteinExistence type="predicted"/>
<dbReference type="SUPFAM" id="SSF53474">
    <property type="entry name" value="alpha/beta-Hydrolases"/>
    <property type="match status" value="1"/>
</dbReference>
<dbReference type="EMBL" id="AAWS01000013">
    <property type="protein sequence ID" value="EAY29001.1"/>
    <property type="molecule type" value="Genomic_DNA"/>
</dbReference>
<organism evidence="3 4">
    <name type="scientific">Microscilla marina ATCC 23134</name>
    <dbReference type="NCBI Taxonomy" id="313606"/>
    <lineage>
        <taxon>Bacteria</taxon>
        <taxon>Pseudomonadati</taxon>
        <taxon>Bacteroidota</taxon>
        <taxon>Cytophagia</taxon>
        <taxon>Cytophagales</taxon>
        <taxon>Microscillaceae</taxon>
        <taxon>Microscilla</taxon>
    </lineage>
</organism>
<dbReference type="eggNOG" id="COG0657">
    <property type="taxonomic scope" value="Bacteria"/>
</dbReference>
<feature type="domain" description="BD-FAE-like" evidence="2">
    <location>
        <begin position="16"/>
        <end position="195"/>
    </location>
</feature>
<dbReference type="InterPro" id="IPR049492">
    <property type="entry name" value="BD-FAE-like_dom"/>
</dbReference>
<dbReference type="PANTHER" id="PTHR48081">
    <property type="entry name" value="AB HYDROLASE SUPERFAMILY PROTEIN C4A8.06C"/>
    <property type="match status" value="1"/>
</dbReference>
<reference evidence="3 4" key="1">
    <citation type="submission" date="2007-01" db="EMBL/GenBank/DDBJ databases">
        <authorList>
            <person name="Haygood M."/>
            <person name="Podell S."/>
            <person name="Anderson C."/>
            <person name="Hopkinson B."/>
            <person name="Roe K."/>
            <person name="Barbeau K."/>
            <person name="Gaasterland T."/>
            <person name="Ferriera S."/>
            <person name="Johnson J."/>
            <person name="Kravitz S."/>
            <person name="Beeson K."/>
            <person name="Sutton G."/>
            <person name="Rogers Y.-H."/>
            <person name="Friedman R."/>
            <person name="Frazier M."/>
            <person name="Venter J.C."/>
        </authorList>
    </citation>
    <scope>NUCLEOTIDE SEQUENCE [LARGE SCALE GENOMIC DNA]</scope>
    <source>
        <strain evidence="3 4">ATCC 23134</strain>
    </source>
</reference>
<protein>
    <submittedName>
        <fullName evidence="3">Para-nitrobenzyl esterase</fullName>
    </submittedName>
</protein>
<evidence type="ECO:0000259" key="2">
    <source>
        <dbReference type="Pfam" id="PF20434"/>
    </source>
</evidence>
<dbReference type="InterPro" id="IPR050300">
    <property type="entry name" value="GDXG_lipolytic_enzyme"/>
</dbReference>
<comment type="caution">
    <text evidence="3">The sequence shown here is derived from an EMBL/GenBank/DDBJ whole genome shotgun (WGS) entry which is preliminary data.</text>
</comment>
<keyword evidence="1" id="KW-0378">Hydrolase</keyword>
<dbReference type="Pfam" id="PF20434">
    <property type="entry name" value="BD-FAE"/>
    <property type="match status" value="1"/>
</dbReference>
<evidence type="ECO:0000256" key="1">
    <source>
        <dbReference type="ARBA" id="ARBA00022801"/>
    </source>
</evidence>
<keyword evidence="4" id="KW-1185">Reference proteome</keyword>
<sequence>MLYVKSPDADPNLQSLDIYSPDETNNAQPTLLWVHGGGWMTSDKQKEVADKAAFFTQLGYVFVSVNYRLSPDVQHPAHTQDVAQSIAWVHQNIEGYGGNPQQIILMGHSAGGHIVALLGTNARFMLELGLDPQIIRGILVVDGVGFDVESRMRRQQKNFSRMYTQAFGSHEEDWTDASPVLHVGTHTYTPRFLMLCADHSNQAPVAAHIFSEALKAAKIPAQVTVISNKDHGTINTDIGKYKEVINMVIEDFLKECFLVDSQ</sequence>
<dbReference type="Proteomes" id="UP000004095">
    <property type="component" value="Unassembled WGS sequence"/>
</dbReference>
<dbReference type="InterPro" id="IPR029058">
    <property type="entry name" value="AB_hydrolase_fold"/>
</dbReference>
<dbReference type="Gene3D" id="3.40.50.1820">
    <property type="entry name" value="alpha/beta hydrolase"/>
    <property type="match status" value="1"/>
</dbReference>
<accession>A1ZL35</accession>